<sequence length="249" mass="27658">MRANPRPRGKCCGHDIDGAARLPDLHENLRHPSLFILLQRTSTPPARSLVAPTAAVLLFLAAGSSVFLRLPLPKPGRLNEYKFQKSSGTNAIMYGGFVCCPRIRIVGILVDLPMGSCILPFTPLAPLTLRCVHLIYRSKRRPGGVERSRYGSWAMFFSLRRGYHQLEGSGRDMEKSMPTSLWFDVGTGSRLGSVGPCFVHDLPMETTRRVEYPADKLISASWPNNPEARCAKTRDDMAMSTAEQDELTK</sequence>
<dbReference type="EMBL" id="JACAZH010000002">
    <property type="protein sequence ID" value="KAF7375309.1"/>
    <property type="molecule type" value="Genomic_DNA"/>
</dbReference>
<reference evidence="2" key="1">
    <citation type="submission" date="2020-05" db="EMBL/GenBank/DDBJ databases">
        <title>Mycena genomes resolve the evolution of fungal bioluminescence.</title>
        <authorList>
            <person name="Tsai I.J."/>
        </authorList>
    </citation>
    <scope>NUCLEOTIDE SEQUENCE</scope>
    <source>
        <strain evidence="2">160909Yilan</strain>
    </source>
</reference>
<dbReference type="Proteomes" id="UP000623467">
    <property type="component" value="Unassembled WGS sequence"/>
</dbReference>
<keyword evidence="1" id="KW-1133">Transmembrane helix</keyword>
<keyword evidence="3" id="KW-1185">Reference proteome</keyword>
<dbReference type="AlphaFoldDB" id="A0A8H7DH81"/>
<keyword evidence="1" id="KW-0472">Membrane</keyword>
<evidence type="ECO:0000313" key="2">
    <source>
        <dbReference type="EMBL" id="KAF7375309.1"/>
    </source>
</evidence>
<protein>
    <submittedName>
        <fullName evidence="2">Uncharacterized protein</fullName>
    </submittedName>
</protein>
<evidence type="ECO:0000313" key="3">
    <source>
        <dbReference type="Proteomes" id="UP000623467"/>
    </source>
</evidence>
<evidence type="ECO:0000256" key="1">
    <source>
        <dbReference type="SAM" id="Phobius"/>
    </source>
</evidence>
<keyword evidence="1" id="KW-0812">Transmembrane</keyword>
<name>A0A8H7DH81_9AGAR</name>
<accession>A0A8H7DH81</accession>
<gene>
    <name evidence="2" type="ORF">MSAN_00417700</name>
</gene>
<feature type="transmembrane region" description="Helical" evidence="1">
    <location>
        <begin position="49"/>
        <end position="70"/>
    </location>
</feature>
<comment type="caution">
    <text evidence="2">The sequence shown here is derived from an EMBL/GenBank/DDBJ whole genome shotgun (WGS) entry which is preliminary data.</text>
</comment>
<organism evidence="2 3">
    <name type="scientific">Mycena sanguinolenta</name>
    <dbReference type="NCBI Taxonomy" id="230812"/>
    <lineage>
        <taxon>Eukaryota</taxon>
        <taxon>Fungi</taxon>
        <taxon>Dikarya</taxon>
        <taxon>Basidiomycota</taxon>
        <taxon>Agaricomycotina</taxon>
        <taxon>Agaricomycetes</taxon>
        <taxon>Agaricomycetidae</taxon>
        <taxon>Agaricales</taxon>
        <taxon>Marasmiineae</taxon>
        <taxon>Mycenaceae</taxon>
        <taxon>Mycena</taxon>
    </lineage>
</organism>
<proteinExistence type="predicted"/>